<dbReference type="EMBL" id="NBNE01001853">
    <property type="protein sequence ID" value="OWZ12415.1"/>
    <property type="molecule type" value="Genomic_DNA"/>
</dbReference>
<name>A0A225W4B9_9STRA</name>
<gene>
    <name evidence="1" type="ORF">PHMEG_00014426</name>
</gene>
<comment type="caution">
    <text evidence="1">The sequence shown here is derived from an EMBL/GenBank/DDBJ whole genome shotgun (WGS) entry which is preliminary data.</text>
</comment>
<evidence type="ECO:0000313" key="1">
    <source>
        <dbReference type="EMBL" id="OWZ12415.1"/>
    </source>
</evidence>
<proteinExistence type="predicted"/>
<dbReference type="AlphaFoldDB" id="A0A225W4B9"/>
<accession>A0A225W4B9</accession>
<protein>
    <submittedName>
        <fullName evidence="1">Uncharacterized protein</fullName>
    </submittedName>
</protein>
<evidence type="ECO:0000313" key="2">
    <source>
        <dbReference type="Proteomes" id="UP000198211"/>
    </source>
</evidence>
<dbReference type="Proteomes" id="UP000198211">
    <property type="component" value="Unassembled WGS sequence"/>
</dbReference>
<reference evidence="2" key="1">
    <citation type="submission" date="2017-03" db="EMBL/GenBank/DDBJ databases">
        <title>Phytopthora megakarya and P. palmivora, two closely related causual agents of cacao black pod achieved similar genome size and gene model numbers by different mechanisms.</title>
        <authorList>
            <person name="Ali S."/>
            <person name="Shao J."/>
            <person name="Larry D.J."/>
            <person name="Kronmiller B."/>
            <person name="Shen D."/>
            <person name="Strem M.D."/>
            <person name="Melnick R.L."/>
            <person name="Guiltinan M.J."/>
            <person name="Tyler B.M."/>
            <person name="Meinhardt L.W."/>
            <person name="Bailey B.A."/>
        </authorList>
    </citation>
    <scope>NUCLEOTIDE SEQUENCE [LARGE SCALE GENOMIC DNA]</scope>
    <source>
        <strain evidence="2">zdho120</strain>
    </source>
</reference>
<organism evidence="1 2">
    <name type="scientific">Phytophthora megakarya</name>
    <dbReference type="NCBI Taxonomy" id="4795"/>
    <lineage>
        <taxon>Eukaryota</taxon>
        <taxon>Sar</taxon>
        <taxon>Stramenopiles</taxon>
        <taxon>Oomycota</taxon>
        <taxon>Peronosporomycetes</taxon>
        <taxon>Peronosporales</taxon>
        <taxon>Peronosporaceae</taxon>
        <taxon>Phytophthora</taxon>
    </lineage>
</organism>
<sequence>MYCKWGFHLNARWHTMNHAQLSEYTCSVNNHQRPYCTCRRHCGGICRLTSDHADTLSAVQVAPTSLISSSAVVAPAAASTLAGCFLNWYMHRIWETVPGKKSKIRMQIRRQQ</sequence>
<keyword evidence="2" id="KW-1185">Reference proteome</keyword>